<dbReference type="InterPro" id="IPR001633">
    <property type="entry name" value="EAL_dom"/>
</dbReference>
<dbReference type="PROSITE" id="PS50883">
    <property type="entry name" value="EAL"/>
    <property type="match status" value="1"/>
</dbReference>
<keyword evidence="7" id="KW-1185">Reference proteome</keyword>
<dbReference type="Pfam" id="PF00563">
    <property type="entry name" value="EAL"/>
    <property type="match status" value="1"/>
</dbReference>
<feature type="domain" description="EAL" evidence="4">
    <location>
        <begin position="377"/>
        <end position="631"/>
    </location>
</feature>
<dbReference type="NCBIfam" id="TIGR00254">
    <property type="entry name" value="GGDEF"/>
    <property type="match status" value="1"/>
</dbReference>
<dbReference type="InterPro" id="IPR029787">
    <property type="entry name" value="Nucleotide_cyclase"/>
</dbReference>
<evidence type="ECO:0000256" key="1">
    <source>
        <dbReference type="PROSITE-ProRule" id="PRU00169"/>
    </source>
</evidence>
<keyword evidence="2" id="KW-0175">Coiled coil</keyword>
<feature type="modified residue" description="4-aspartylphosphate" evidence="1">
    <location>
        <position position="64"/>
    </location>
</feature>
<evidence type="ECO:0000313" key="7">
    <source>
        <dbReference type="Proteomes" id="UP001204151"/>
    </source>
</evidence>
<dbReference type="InterPro" id="IPR052155">
    <property type="entry name" value="Biofilm_reg_signaling"/>
</dbReference>
<comment type="caution">
    <text evidence="6">The sequence shown here is derived from an EMBL/GenBank/DDBJ whole genome shotgun (WGS) entry which is preliminary data.</text>
</comment>
<organism evidence="6 7">
    <name type="scientific">Massilia pinisoli</name>
    <dbReference type="NCBI Taxonomy" id="1772194"/>
    <lineage>
        <taxon>Bacteria</taxon>
        <taxon>Pseudomonadati</taxon>
        <taxon>Pseudomonadota</taxon>
        <taxon>Betaproteobacteria</taxon>
        <taxon>Burkholderiales</taxon>
        <taxon>Oxalobacteraceae</taxon>
        <taxon>Telluria group</taxon>
        <taxon>Massilia</taxon>
    </lineage>
</organism>
<dbReference type="Pfam" id="PF00072">
    <property type="entry name" value="Response_reg"/>
    <property type="match status" value="1"/>
</dbReference>
<evidence type="ECO:0000256" key="2">
    <source>
        <dbReference type="SAM" id="Coils"/>
    </source>
</evidence>
<feature type="coiled-coil region" evidence="2">
    <location>
        <begin position="133"/>
        <end position="235"/>
    </location>
</feature>
<dbReference type="CDD" id="cd01948">
    <property type="entry name" value="EAL"/>
    <property type="match status" value="1"/>
</dbReference>
<dbReference type="SMART" id="SM00448">
    <property type="entry name" value="REC"/>
    <property type="match status" value="1"/>
</dbReference>
<dbReference type="SMART" id="SM00052">
    <property type="entry name" value="EAL"/>
    <property type="match status" value="1"/>
</dbReference>
<dbReference type="Gene3D" id="3.20.20.450">
    <property type="entry name" value="EAL domain"/>
    <property type="match status" value="1"/>
</dbReference>
<feature type="domain" description="Response regulatory" evidence="3">
    <location>
        <begin position="15"/>
        <end position="131"/>
    </location>
</feature>
<dbReference type="InterPro" id="IPR011006">
    <property type="entry name" value="CheY-like_superfamily"/>
</dbReference>
<dbReference type="SUPFAM" id="SSF52172">
    <property type="entry name" value="CheY-like"/>
    <property type="match status" value="1"/>
</dbReference>
<dbReference type="CDD" id="cd01949">
    <property type="entry name" value="GGDEF"/>
    <property type="match status" value="1"/>
</dbReference>
<dbReference type="CDD" id="cd19920">
    <property type="entry name" value="REC_PA4781-like"/>
    <property type="match status" value="1"/>
</dbReference>
<dbReference type="SUPFAM" id="SSF141868">
    <property type="entry name" value="EAL domain-like"/>
    <property type="match status" value="1"/>
</dbReference>
<protein>
    <submittedName>
        <fullName evidence="6">EAL domain-containing protein</fullName>
    </submittedName>
</protein>
<sequence>MMTTSVVPPEAGTPTVLIVDDTPANVGILVEYLEDRQVRVAVAQEGEEGLARAEFVQPDLILLDVMMPGMDGFETCRRLKASAATRDIPVIFMTALTETPDKLAGFAAGGVDYVTKPFQIDEVWARVTTHLALRSAQRRLAEQNTQLQQEIALRRRAEADLQAANDLLEARVAERTAELVSTNARLEQKIADYNQAERRIDFMAHHDALTGLPNRLLLEDRVNQAIAQARRHQEELVAQLHIDLDHFKTINDSLGERIGDRLLQAVAARLQECTREGDSLGCLGGNAFGICLAALRSSNDAALVASKILESLSRPFDVEDHELHLTASIGVGLFPSDGGDAAALLRAANAAMYKAKQTGRGNYQFFTAALHEAAKRRMATTNRLRQAFAHDEFCVYYQPQVDMESGRIFSAEALLRWTPPGKAPRSCVDFIAIAEETGIIVPIGEWVLREACAQLKRWREGGHPDMRIAVNLSARQFTQANLTDFVAQVLHDTDIPADALELELTESLTMQPSDDNLAVMHRLNNMGVQLSIDDFGTGYSSLAYLQNFPIHALKIDRSFVIGINEETHDAAIVTAIIAMAHSLHLNLIAEGVDRPEHVSFLTAHGCLAAQGYYYSQPVPADVMTELLNQRNLVPNGDGKVGAAVR</sequence>
<dbReference type="InterPro" id="IPR001789">
    <property type="entry name" value="Sig_transdc_resp-reg_receiver"/>
</dbReference>
<dbReference type="Gene3D" id="3.40.50.2300">
    <property type="match status" value="1"/>
</dbReference>
<dbReference type="PROSITE" id="PS50110">
    <property type="entry name" value="RESPONSE_REGULATORY"/>
    <property type="match status" value="1"/>
</dbReference>
<dbReference type="InterPro" id="IPR043128">
    <property type="entry name" value="Rev_trsase/Diguanyl_cyclase"/>
</dbReference>
<dbReference type="InterPro" id="IPR000160">
    <property type="entry name" value="GGDEF_dom"/>
</dbReference>
<accession>A0ABT1ZNY6</accession>
<dbReference type="InterPro" id="IPR035919">
    <property type="entry name" value="EAL_sf"/>
</dbReference>
<dbReference type="Pfam" id="PF00990">
    <property type="entry name" value="GGDEF"/>
    <property type="match status" value="1"/>
</dbReference>
<keyword evidence="1" id="KW-0597">Phosphoprotein</keyword>
<evidence type="ECO:0000313" key="6">
    <source>
        <dbReference type="EMBL" id="MCS0581624.1"/>
    </source>
</evidence>
<dbReference type="Gene3D" id="3.30.70.270">
    <property type="match status" value="1"/>
</dbReference>
<dbReference type="PANTHER" id="PTHR44757:SF2">
    <property type="entry name" value="BIOFILM ARCHITECTURE MAINTENANCE PROTEIN MBAA"/>
    <property type="match status" value="1"/>
</dbReference>
<dbReference type="PANTHER" id="PTHR44757">
    <property type="entry name" value="DIGUANYLATE CYCLASE DGCP"/>
    <property type="match status" value="1"/>
</dbReference>
<evidence type="ECO:0000259" key="3">
    <source>
        <dbReference type="PROSITE" id="PS50110"/>
    </source>
</evidence>
<dbReference type="EMBL" id="JANUGW010000005">
    <property type="protein sequence ID" value="MCS0581624.1"/>
    <property type="molecule type" value="Genomic_DNA"/>
</dbReference>
<dbReference type="Proteomes" id="UP001204151">
    <property type="component" value="Unassembled WGS sequence"/>
</dbReference>
<dbReference type="RefSeq" id="WP_258816224.1">
    <property type="nucleotide sequence ID" value="NZ_JANUGW010000005.1"/>
</dbReference>
<dbReference type="PROSITE" id="PS50887">
    <property type="entry name" value="GGDEF"/>
    <property type="match status" value="1"/>
</dbReference>
<gene>
    <name evidence="6" type="ORF">NX784_08465</name>
</gene>
<feature type="domain" description="GGDEF" evidence="5">
    <location>
        <begin position="235"/>
        <end position="368"/>
    </location>
</feature>
<evidence type="ECO:0000259" key="4">
    <source>
        <dbReference type="PROSITE" id="PS50883"/>
    </source>
</evidence>
<dbReference type="SMART" id="SM00267">
    <property type="entry name" value="GGDEF"/>
    <property type="match status" value="1"/>
</dbReference>
<reference evidence="6 7" key="1">
    <citation type="submission" date="2022-08" db="EMBL/GenBank/DDBJ databases">
        <title>Reclassification of Massilia species as members of the genera Telluria, Duganella, Pseudoduganella, Mokoshia gen. nov. and Zemynaea gen. nov. using orthogonal and non-orthogonal genome-based approaches.</title>
        <authorList>
            <person name="Bowman J.P."/>
        </authorList>
    </citation>
    <scope>NUCLEOTIDE SEQUENCE [LARGE SCALE GENOMIC DNA]</scope>
    <source>
        <strain evidence="6 7">JCM 31316</strain>
    </source>
</reference>
<evidence type="ECO:0000259" key="5">
    <source>
        <dbReference type="PROSITE" id="PS50887"/>
    </source>
</evidence>
<proteinExistence type="predicted"/>
<dbReference type="SUPFAM" id="SSF55073">
    <property type="entry name" value="Nucleotide cyclase"/>
    <property type="match status" value="1"/>
</dbReference>
<name>A0ABT1ZNY6_9BURK</name>